<protein>
    <submittedName>
        <fullName evidence="1">Uncharacterized protein</fullName>
    </submittedName>
</protein>
<accession>A0A150PQX0</accession>
<evidence type="ECO:0000313" key="1">
    <source>
        <dbReference type="EMBL" id="KYF57876.1"/>
    </source>
</evidence>
<dbReference type="Gene3D" id="1.10.10.2250">
    <property type="match status" value="1"/>
</dbReference>
<proteinExistence type="predicted"/>
<gene>
    <name evidence="1" type="ORF">BE04_20375</name>
</gene>
<name>A0A150PQX0_SORCE</name>
<sequence>MRDSIFLTLEAAIADEHFPEVDLMLRRGRHVGRDDGTAYDYLGAVDLAVVAAVLGEGRCPSAR</sequence>
<dbReference type="Proteomes" id="UP000075604">
    <property type="component" value="Unassembled WGS sequence"/>
</dbReference>
<dbReference type="InterPro" id="IPR042038">
    <property type="entry name" value="MukE_N"/>
</dbReference>
<comment type="caution">
    <text evidence="1">The sequence shown here is derived from an EMBL/GenBank/DDBJ whole genome shotgun (WGS) entry which is preliminary data.</text>
</comment>
<dbReference type="EMBL" id="JELX01001742">
    <property type="protein sequence ID" value="KYF57876.1"/>
    <property type="molecule type" value="Genomic_DNA"/>
</dbReference>
<dbReference type="AlphaFoldDB" id="A0A150PQX0"/>
<evidence type="ECO:0000313" key="2">
    <source>
        <dbReference type="Proteomes" id="UP000075604"/>
    </source>
</evidence>
<reference evidence="1 2" key="1">
    <citation type="submission" date="2014-02" db="EMBL/GenBank/DDBJ databases">
        <title>The small core and large imbalanced accessory genome model reveals a collaborative survival strategy of Sorangium cellulosum strains in nature.</title>
        <authorList>
            <person name="Han K."/>
            <person name="Peng R."/>
            <person name="Blom J."/>
            <person name="Li Y.-Z."/>
        </authorList>
    </citation>
    <scope>NUCLEOTIDE SEQUENCE [LARGE SCALE GENOMIC DNA]</scope>
    <source>
        <strain evidence="1 2">So0157-18</strain>
    </source>
</reference>
<organism evidence="1 2">
    <name type="scientific">Sorangium cellulosum</name>
    <name type="common">Polyangium cellulosum</name>
    <dbReference type="NCBI Taxonomy" id="56"/>
    <lineage>
        <taxon>Bacteria</taxon>
        <taxon>Pseudomonadati</taxon>
        <taxon>Myxococcota</taxon>
        <taxon>Polyangia</taxon>
        <taxon>Polyangiales</taxon>
        <taxon>Polyangiaceae</taxon>
        <taxon>Sorangium</taxon>
    </lineage>
</organism>